<dbReference type="Proteomes" id="UP000182015">
    <property type="component" value="Unassembled WGS sequence"/>
</dbReference>
<proteinExistence type="predicted"/>
<comment type="caution">
    <text evidence="1">The sequence shown here is derived from an EMBL/GenBank/DDBJ whole genome shotgun (WGS) entry which is preliminary data.</text>
</comment>
<reference evidence="2" key="1">
    <citation type="submission" date="2016-06" db="EMBL/GenBank/DDBJ databases">
        <authorList>
            <person name="de Vries S.P.W."/>
            <person name="Hadjirin N.F."/>
            <person name="Lay E.M."/>
            <person name="Zadoks R.N."/>
            <person name="Peacock S.J."/>
            <person name="Parkhill J."/>
            <person name="Grant A.J."/>
            <person name="Mcdougall S."/>
            <person name="Holmes M.A."/>
        </authorList>
    </citation>
    <scope>NUCLEOTIDE SEQUENCE [LARGE SCALE GENOMIC DNA]</scope>
    <source>
        <strain evidence="2">NZ1587</strain>
    </source>
</reference>
<gene>
    <name evidence="1" type="ORF">A9Q68_01470</name>
</gene>
<protein>
    <submittedName>
        <fullName evidence="1">Uncharacterized protein</fullName>
    </submittedName>
</protein>
<dbReference type="OrthoDB" id="2222511at2"/>
<dbReference type="RefSeq" id="WP_071792895.1">
    <property type="nucleotide sequence ID" value="NZ_LZDD01000001.1"/>
</dbReference>
<dbReference type="AlphaFoldDB" id="A0A1L8MNC1"/>
<evidence type="ECO:0000313" key="1">
    <source>
        <dbReference type="EMBL" id="OJF72241.1"/>
    </source>
</evidence>
<sequence>MSYELCLEYGTYPLTVVDAQLGEDNEIPEFIQNDKALLEKLEKLNTLFHELFLTIECQFHYIGHEYPEKRQAIKDLYQEVVNDLKENYADQEIKIHHLLIS</sequence>
<dbReference type="EMBL" id="LZDD01000001">
    <property type="protein sequence ID" value="OJF72241.1"/>
    <property type="molecule type" value="Genomic_DNA"/>
</dbReference>
<organism evidence="1 2">
    <name type="scientific">Streptococcus bovimastitidis</name>
    <dbReference type="NCBI Taxonomy" id="1856638"/>
    <lineage>
        <taxon>Bacteria</taxon>
        <taxon>Bacillati</taxon>
        <taxon>Bacillota</taxon>
        <taxon>Bacilli</taxon>
        <taxon>Lactobacillales</taxon>
        <taxon>Streptococcaceae</taxon>
        <taxon>Streptococcus</taxon>
    </lineage>
</organism>
<keyword evidence="2" id="KW-1185">Reference proteome</keyword>
<evidence type="ECO:0000313" key="2">
    <source>
        <dbReference type="Proteomes" id="UP000182015"/>
    </source>
</evidence>
<name>A0A1L8MNC1_9STRE</name>
<accession>A0A1L8MNC1</accession>